<dbReference type="InterPro" id="IPR023333">
    <property type="entry name" value="Proteasome_suB-type"/>
</dbReference>
<dbReference type="InterPro" id="IPR029055">
    <property type="entry name" value="Ntn_hydrolases_N"/>
</dbReference>
<proteinExistence type="inferred from homology"/>
<sequence>MAKSNNNFDDGSSASSFDFSSSVDGTIEIKSLNNNTDQQHTIDIDNNIENSGKKDIDGMEQNKDDDLDPKDKKVFKSNLLHKMAFVSRFLKTSTSLSKNNTFGLFGTTTRGYYSGPYGHGPYENGLYKGPNPYFNHNVGPTDPYQKKATTILTVRRNGKVVIIGDGQVTQGHSIVKPNAKKIRKLADGKVIAGFAGSVADAFTLFELLEKKLNEHRGLLLKSCVELAQQWRTDKYYRKLEASLIVVDKDITLNIDGNGDVLEPNDGILAIGSGGDFALAAARALIGVPELEAEDIARRSMKIAADICIYTNHNFIVEVLDPNSPQPTTTTPTDSSSSSNITSSTLSSTPITSEESSNASNASNASNSFEKKTLNLYSSSSSNQNSNRNRTDIHDDYNKIL</sequence>
<feature type="region of interest" description="Disordered" evidence="5">
    <location>
        <begin position="30"/>
        <end position="70"/>
    </location>
</feature>
<evidence type="ECO:0000313" key="6">
    <source>
        <dbReference type="EMBL" id="KYQ88500.1"/>
    </source>
</evidence>
<dbReference type="EMBL" id="LODT01000051">
    <property type="protein sequence ID" value="KYQ88500.1"/>
    <property type="molecule type" value="Genomic_DNA"/>
</dbReference>
<dbReference type="HAMAP" id="MF_00248">
    <property type="entry name" value="HslV"/>
    <property type="match status" value="1"/>
</dbReference>
<feature type="compositionally biased region" description="Low complexity" evidence="5">
    <location>
        <begin position="377"/>
        <end position="387"/>
    </location>
</feature>
<dbReference type="GO" id="GO:0009376">
    <property type="term" value="C:HslUV protease complex"/>
    <property type="evidence" value="ECO:0007669"/>
    <property type="project" value="InterPro"/>
</dbReference>
<evidence type="ECO:0000313" key="7">
    <source>
        <dbReference type="Proteomes" id="UP000076078"/>
    </source>
</evidence>
<feature type="region of interest" description="Disordered" evidence="5">
    <location>
        <begin position="1"/>
        <end position="20"/>
    </location>
</feature>
<comment type="caution">
    <text evidence="6">The sequence shown here is derived from an EMBL/GenBank/DDBJ whole genome shotgun (WGS) entry which is preliminary data.</text>
</comment>
<dbReference type="CDD" id="cd01913">
    <property type="entry name" value="protease_HslV"/>
    <property type="match status" value="1"/>
</dbReference>
<keyword evidence="2" id="KW-0645">Protease</keyword>
<feature type="compositionally biased region" description="Polar residues" evidence="5">
    <location>
        <begin position="31"/>
        <end position="41"/>
    </location>
</feature>
<keyword evidence="4" id="KW-0378">Hydrolase</keyword>
<dbReference type="InParanoid" id="A0A151Z3G6"/>
<organism evidence="6 7">
    <name type="scientific">Tieghemostelium lacteum</name>
    <name type="common">Slime mold</name>
    <name type="synonym">Dictyostelium lacteum</name>
    <dbReference type="NCBI Taxonomy" id="361077"/>
    <lineage>
        <taxon>Eukaryota</taxon>
        <taxon>Amoebozoa</taxon>
        <taxon>Evosea</taxon>
        <taxon>Eumycetozoa</taxon>
        <taxon>Dictyostelia</taxon>
        <taxon>Dictyosteliales</taxon>
        <taxon>Raperosteliaceae</taxon>
        <taxon>Tieghemostelium</taxon>
    </lineage>
</organism>
<feature type="compositionally biased region" description="Low complexity" evidence="5">
    <location>
        <begin position="320"/>
        <end position="367"/>
    </location>
</feature>
<dbReference type="Pfam" id="PF00227">
    <property type="entry name" value="Proteasome"/>
    <property type="match status" value="1"/>
</dbReference>
<feature type="compositionally biased region" description="Basic and acidic residues" evidence="5">
    <location>
        <begin position="388"/>
        <end position="400"/>
    </location>
</feature>
<dbReference type="PROSITE" id="PS51476">
    <property type="entry name" value="PROTEASOME_BETA_2"/>
    <property type="match status" value="1"/>
</dbReference>
<dbReference type="NCBIfam" id="NF003964">
    <property type="entry name" value="PRK05456.1"/>
    <property type="match status" value="1"/>
</dbReference>
<evidence type="ECO:0000256" key="5">
    <source>
        <dbReference type="SAM" id="MobiDB-lite"/>
    </source>
</evidence>
<feature type="compositionally biased region" description="Basic and acidic residues" evidence="5">
    <location>
        <begin position="51"/>
        <end position="70"/>
    </location>
</feature>
<evidence type="ECO:0000256" key="2">
    <source>
        <dbReference type="ARBA" id="ARBA00022670"/>
    </source>
</evidence>
<protein>
    <submittedName>
        <fullName evidence="6">Uncharacterized protein</fullName>
    </submittedName>
</protein>
<dbReference type="InterPro" id="IPR001353">
    <property type="entry name" value="Proteasome_sua/b"/>
</dbReference>
<dbReference type="InterPro" id="IPR022281">
    <property type="entry name" value="ATP-dep_Prtase_HsIV_su"/>
</dbReference>
<dbReference type="GO" id="GO:0005634">
    <property type="term" value="C:nucleus"/>
    <property type="evidence" value="ECO:0007669"/>
    <property type="project" value="UniProtKB-ARBA"/>
</dbReference>
<dbReference type="Gene3D" id="3.60.20.10">
    <property type="entry name" value="Glutamine Phosphoribosylpyrophosphate, subunit 1, domain 1"/>
    <property type="match status" value="1"/>
</dbReference>
<dbReference type="GO" id="GO:0004298">
    <property type="term" value="F:threonine-type endopeptidase activity"/>
    <property type="evidence" value="ECO:0007669"/>
    <property type="project" value="UniProtKB-KW"/>
</dbReference>
<evidence type="ECO:0000256" key="1">
    <source>
        <dbReference type="ARBA" id="ARBA00006053"/>
    </source>
</evidence>
<dbReference type="SUPFAM" id="SSF56235">
    <property type="entry name" value="N-terminal nucleophile aminohydrolases (Ntn hydrolases)"/>
    <property type="match status" value="1"/>
</dbReference>
<dbReference type="PANTHER" id="PTHR32194:SF7">
    <property type="entry name" value="ATP-DEPENDENT PROTEASE SUBUNIT HSLV"/>
    <property type="match status" value="1"/>
</dbReference>
<reference evidence="6 7" key="1">
    <citation type="submission" date="2015-12" db="EMBL/GenBank/DDBJ databases">
        <title>Dictyostelia acquired genes for synthesis and detection of signals that induce cell-type specialization by lateral gene transfer from prokaryotes.</title>
        <authorList>
            <person name="Gloeckner G."/>
            <person name="Schaap P."/>
        </authorList>
    </citation>
    <scope>NUCLEOTIDE SEQUENCE [LARGE SCALE GENOMIC DNA]</scope>
    <source>
        <strain evidence="6 7">TK</strain>
    </source>
</reference>
<dbReference type="GO" id="GO:0005839">
    <property type="term" value="C:proteasome core complex"/>
    <property type="evidence" value="ECO:0007669"/>
    <property type="project" value="InterPro"/>
</dbReference>
<comment type="similarity">
    <text evidence="1">Belongs to the peptidase T1B family. HslV subfamily.</text>
</comment>
<keyword evidence="7" id="KW-1185">Reference proteome</keyword>
<dbReference type="STRING" id="361077.A0A151Z3G6"/>
<gene>
    <name evidence="6" type="ORF">DLAC_11215</name>
</gene>
<dbReference type="AlphaFoldDB" id="A0A151Z3G6"/>
<dbReference type="GO" id="GO:0010498">
    <property type="term" value="P:proteasomal protein catabolic process"/>
    <property type="evidence" value="ECO:0007669"/>
    <property type="project" value="UniProtKB-ARBA"/>
</dbReference>
<dbReference type="PANTHER" id="PTHR32194">
    <property type="entry name" value="METALLOPROTEASE TLDD"/>
    <property type="match status" value="1"/>
</dbReference>
<dbReference type="NCBIfam" id="TIGR03692">
    <property type="entry name" value="ATP_dep_HslV"/>
    <property type="match status" value="1"/>
</dbReference>
<dbReference type="Proteomes" id="UP000076078">
    <property type="component" value="Unassembled WGS sequence"/>
</dbReference>
<accession>A0A151Z3G6</accession>
<evidence type="ECO:0000256" key="4">
    <source>
        <dbReference type="ARBA" id="ARBA00022801"/>
    </source>
</evidence>
<feature type="region of interest" description="Disordered" evidence="5">
    <location>
        <begin position="320"/>
        <end position="400"/>
    </location>
</feature>
<keyword evidence="3" id="KW-0888">Threonine protease</keyword>
<name>A0A151Z3G6_TIELA</name>
<evidence type="ECO:0000256" key="3">
    <source>
        <dbReference type="ARBA" id="ARBA00022698"/>
    </source>
</evidence>
<dbReference type="OrthoDB" id="276825at2759"/>